<keyword evidence="6" id="KW-1133">Transmembrane helix</keyword>
<keyword evidence="5" id="KW-0902">Two-component regulatory system</keyword>
<evidence type="ECO:0000256" key="1">
    <source>
        <dbReference type="ARBA" id="ARBA00000085"/>
    </source>
</evidence>
<sequence length="373" mass="40187">MRKIDWIIAGLLTALGAVLMAFNITSDDADFARDVADGAAYHPIETHSVWMLPLFAAATIPVLWWRRGVLPVTGVALGVMVLHDLIFGWVTRCGAGLPLAFVLTFLGALTCSRTRAWSVLVLNVLLCYAVLAVDSSAGPGAMILAAPVALIVFGVGRAARQRSALNRQLQSRDEELRQLRDERAALMVADDRARLSRQLDGLLQERLDQLSRAAESAHGLEPAQARALLESIETSSRRTMDDMREIVGLLRGGEVDLAPAPTVAHLDALLARHRSPGSRLTVTGDPRSLPATVELSAYRIVEYLVGALGGLEVVVRFDNEALEIRVDGSVNRGGEVRAAVARARERARLLGGSVDVRVGRGRARIVAQLPVLG</sequence>
<dbReference type="Proteomes" id="UP000632138">
    <property type="component" value="Unassembled WGS sequence"/>
</dbReference>
<feature type="transmembrane region" description="Helical" evidence="6">
    <location>
        <begin position="139"/>
        <end position="159"/>
    </location>
</feature>
<feature type="transmembrane region" description="Helical" evidence="6">
    <location>
        <begin position="86"/>
        <end position="109"/>
    </location>
</feature>
<dbReference type="PANTHER" id="PTHR24421">
    <property type="entry name" value="NITRATE/NITRITE SENSOR PROTEIN NARX-RELATED"/>
    <property type="match status" value="1"/>
</dbReference>
<evidence type="ECO:0000313" key="7">
    <source>
        <dbReference type="EMBL" id="MBM2614674.1"/>
    </source>
</evidence>
<accession>A0ABS2A5W0</accession>
<keyword evidence="8" id="KW-1185">Reference proteome</keyword>
<dbReference type="InterPro" id="IPR050482">
    <property type="entry name" value="Sensor_HK_TwoCompSys"/>
</dbReference>
<evidence type="ECO:0000256" key="6">
    <source>
        <dbReference type="SAM" id="Phobius"/>
    </source>
</evidence>
<name>A0ABS2A5W0_9ACTN</name>
<organism evidence="7 8">
    <name type="scientific">Paractinoplanes ovalisporus</name>
    <dbReference type="NCBI Taxonomy" id="2810368"/>
    <lineage>
        <taxon>Bacteria</taxon>
        <taxon>Bacillati</taxon>
        <taxon>Actinomycetota</taxon>
        <taxon>Actinomycetes</taxon>
        <taxon>Micromonosporales</taxon>
        <taxon>Micromonosporaceae</taxon>
        <taxon>Paractinoplanes</taxon>
    </lineage>
</organism>
<protein>
    <recommendedName>
        <fullName evidence="2">histidine kinase</fullName>
        <ecNumber evidence="2">2.7.13.3</ecNumber>
    </recommendedName>
</protein>
<dbReference type="PANTHER" id="PTHR24421:SF10">
    <property type="entry name" value="NITRATE_NITRITE SENSOR PROTEIN NARQ"/>
    <property type="match status" value="1"/>
</dbReference>
<keyword evidence="3" id="KW-0808">Transferase</keyword>
<comment type="caution">
    <text evidence="7">The sequence shown here is derived from an EMBL/GenBank/DDBJ whole genome shotgun (WGS) entry which is preliminary data.</text>
</comment>
<keyword evidence="6" id="KW-0812">Transmembrane</keyword>
<feature type="transmembrane region" description="Helical" evidence="6">
    <location>
        <begin position="116"/>
        <end position="133"/>
    </location>
</feature>
<keyword evidence="6" id="KW-0472">Membrane</keyword>
<feature type="transmembrane region" description="Helical" evidence="6">
    <location>
        <begin position="47"/>
        <end position="66"/>
    </location>
</feature>
<gene>
    <name evidence="7" type="ORF">JIG36_03780</name>
</gene>
<evidence type="ECO:0000256" key="3">
    <source>
        <dbReference type="ARBA" id="ARBA00022679"/>
    </source>
</evidence>
<feature type="transmembrane region" description="Helical" evidence="6">
    <location>
        <begin position="6"/>
        <end position="26"/>
    </location>
</feature>
<evidence type="ECO:0000256" key="2">
    <source>
        <dbReference type="ARBA" id="ARBA00012438"/>
    </source>
</evidence>
<dbReference type="RefSeq" id="WP_203374547.1">
    <property type="nucleotide sequence ID" value="NZ_JAENHP010000001.1"/>
</dbReference>
<evidence type="ECO:0000313" key="8">
    <source>
        <dbReference type="Proteomes" id="UP000632138"/>
    </source>
</evidence>
<evidence type="ECO:0000256" key="5">
    <source>
        <dbReference type="ARBA" id="ARBA00023012"/>
    </source>
</evidence>
<evidence type="ECO:0000256" key="4">
    <source>
        <dbReference type="ARBA" id="ARBA00022777"/>
    </source>
</evidence>
<keyword evidence="4" id="KW-0418">Kinase</keyword>
<comment type="catalytic activity">
    <reaction evidence="1">
        <text>ATP + protein L-histidine = ADP + protein N-phospho-L-histidine.</text>
        <dbReference type="EC" id="2.7.13.3"/>
    </reaction>
</comment>
<dbReference type="EC" id="2.7.13.3" evidence="2"/>
<proteinExistence type="predicted"/>
<reference evidence="7 8" key="1">
    <citation type="submission" date="2021-01" db="EMBL/GenBank/DDBJ databases">
        <title>Actinoplanes sp. nov. LDG1-06 isolated from lichen.</title>
        <authorList>
            <person name="Saeng-In P."/>
            <person name="Phongsopitanun W."/>
            <person name="Kanchanasin P."/>
            <person name="Yuki M."/>
            <person name="Kudo T."/>
            <person name="Ohkuma M."/>
            <person name="Tanasupawat S."/>
        </authorList>
    </citation>
    <scope>NUCLEOTIDE SEQUENCE [LARGE SCALE GENOMIC DNA]</scope>
    <source>
        <strain evidence="7 8">LDG1-06</strain>
    </source>
</reference>
<dbReference type="EMBL" id="JAENHP010000001">
    <property type="protein sequence ID" value="MBM2614674.1"/>
    <property type="molecule type" value="Genomic_DNA"/>
</dbReference>